<dbReference type="Proteomes" id="UP000694255">
    <property type="component" value="Unassembled WGS sequence"/>
</dbReference>
<evidence type="ECO:0000313" key="3">
    <source>
        <dbReference type="Proteomes" id="UP000694255"/>
    </source>
</evidence>
<gene>
    <name evidence="2" type="ORF">J8A68_000435</name>
</gene>
<dbReference type="RefSeq" id="XP_049266237.1">
    <property type="nucleotide sequence ID" value="XM_049408326.1"/>
</dbReference>
<organism evidence="2 3">
    <name type="scientific">[Candida] subhashii</name>
    <dbReference type="NCBI Taxonomy" id="561895"/>
    <lineage>
        <taxon>Eukaryota</taxon>
        <taxon>Fungi</taxon>
        <taxon>Dikarya</taxon>
        <taxon>Ascomycota</taxon>
        <taxon>Saccharomycotina</taxon>
        <taxon>Pichiomycetes</taxon>
        <taxon>Debaryomycetaceae</taxon>
        <taxon>Spathaspora</taxon>
    </lineage>
</organism>
<sequence>MKEKESLPSYNESIEQDQPPPPVGSQPLYFSNLSPQGWSFVINNAFFGGRYTIFVSKDASDKWNVFKKNNTPEVKDLQAQGYGIPLLKGICPLNPFTTKFLTFKRYLPTADHPFDVEKDHYEFCVVNVNQHFGYKTFIFHFRPDPEQRKLDFELMVFMHSGLPIVDYIYKGEKHRWIDETAGHGFRMQWQVKFGFKHCVLSENQPSLTDNWDGVNHKLNKSPNPLIEGTIATLFSMSSRWSSRFPKNEYYGEGRGVFGEAEPFFKLGHAELNVDDIYNQSASVDYESIFSVNQDVLVDVCVATVLKRQRDIDEESRHHSSSGGGP</sequence>
<evidence type="ECO:0000256" key="1">
    <source>
        <dbReference type="SAM" id="MobiDB-lite"/>
    </source>
</evidence>
<dbReference type="GeneID" id="73467236"/>
<name>A0A8J5V1W8_9ASCO</name>
<proteinExistence type="predicted"/>
<reference evidence="2 3" key="1">
    <citation type="journal article" date="2021" name="DNA Res.">
        <title>Genome analysis of Candida subhashii reveals its hybrid nature and dual mitochondrial genome conformations.</title>
        <authorList>
            <person name="Mixao V."/>
            <person name="Hegedusova E."/>
            <person name="Saus E."/>
            <person name="Pryszcz L.P."/>
            <person name="Cillingova A."/>
            <person name="Nosek J."/>
            <person name="Gabaldon T."/>
        </authorList>
    </citation>
    <scope>NUCLEOTIDE SEQUENCE [LARGE SCALE GENOMIC DNA]</scope>
    <source>
        <strain evidence="2 3">CBS 10753</strain>
    </source>
</reference>
<dbReference type="OrthoDB" id="4026683at2759"/>
<protein>
    <submittedName>
        <fullName evidence="2">Uncharacterized protein</fullName>
    </submittedName>
</protein>
<dbReference type="EMBL" id="JAGSYN010000044">
    <property type="protein sequence ID" value="KAG7666005.1"/>
    <property type="molecule type" value="Genomic_DNA"/>
</dbReference>
<comment type="caution">
    <text evidence="2">The sequence shown here is derived from an EMBL/GenBank/DDBJ whole genome shotgun (WGS) entry which is preliminary data.</text>
</comment>
<feature type="region of interest" description="Disordered" evidence="1">
    <location>
        <begin position="1"/>
        <end position="26"/>
    </location>
</feature>
<keyword evidence="3" id="KW-1185">Reference proteome</keyword>
<evidence type="ECO:0000313" key="2">
    <source>
        <dbReference type="EMBL" id="KAG7666005.1"/>
    </source>
</evidence>
<accession>A0A8J5V1W8</accession>
<dbReference type="AlphaFoldDB" id="A0A8J5V1W8"/>